<feature type="transmembrane region" description="Helical" evidence="1">
    <location>
        <begin position="20"/>
        <end position="41"/>
    </location>
</feature>
<name>A0A9P5NM51_GYMJU</name>
<feature type="transmembrane region" description="Helical" evidence="1">
    <location>
        <begin position="224"/>
        <end position="241"/>
    </location>
</feature>
<dbReference type="Pfam" id="PF24800">
    <property type="entry name" value="DUF7702"/>
    <property type="match status" value="1"/>
</dbReference>
<protein>
    <recommendedName>
        <fullName evidence="2">DUF7702 domain-containing protein</fullName>
    </recommendedName>
</protein>
<proteinExistence type="predicted"/>
<feature type="transmembrane region" description="Helical" evidence="1">
    <location>
        <begin position="170"/>
        <end position="188"/>
    </location>
</feature>
<keyword evidence="1" id="KW-1133">Transmembrane helix</keyword>
<organism evidence="3 4">
    <name type="scientific">Gymnopilus junonius</name>
    <name type="common">Spectacular rustgill mushroom</name>
    <name type="synonym">Gymnopilus spectabilis subsp. junonius</name>
    <dbReference type="NCBI Taxonomy" id="109634"/>
    <lineage>
        <taxon>Eukaryota</taxon>
        <taxon>Fungi</taxon>
        <taxon>Dikarya</taxon>
        <taxon>Basidiomycota</taxon>
        <taxon>Agaricomycotina</taxon>
        <taxon>Agaricomycetes</taxon>
        <taxon>Agaricomycetidae</taxon>
        <taxon>Agaricales</taxon>
        <taxon>Agaricineae</taxon>
        <taxon>Hymenogastraceae</taxon>
        <taxon>Gymnopilus</taxon>
    </lineage>
</organism>
<dbReference type="PANTHER" id="PTHR42109">
    <property type="entry name" value="UNPLACED GENOMIC SCAFFOLD UM_SCAF_CONTIG_1.265, WHOLE GENOME SHOTGUN SEQUENCE"/>
    <property type="match status" value="1"/>
</dbReference>
<reference evidence="3" key="1">
    <citation type="submission" date="2020-11" db="EMBL/GenBank/DDBJ databases">
        <authorList>
            <consortium name="DOE Joint Genome Institute"/>
            <person name="Ahrendt S."/>
            <person name="Riley R."/>
            <person name="Andreopoulos W."/>
            <person name="LaButti K."/>
            <person name="Pangilinan J."/>
            <person name="Ruiz-duenas F.J."/>
            <person name="Barrasa J.M."/>
            <person name="Sanchez-Garcia M."/>
            <person name="Camarero S."/>
            <person name="Miyauchi S."/>
            <person name="Serrano A."/>
            <person name="Linde D."/>
            <person name="Babiker R."/>
            <person name="Drula E."/>
            <person name="Ayuso-Fernandez I."/>
            <person name="Pacheco R."/>
            <person name="Padilla G."/>
            <person name="Ferreira P."/>
            <person name="Barriuso J."/>
            <person name="Kellner H."/>
            <person name="Castanera R."/>
            <person name="Alfaro M."/>
            <person name="Ramirez L."/>
            <person name="Pisabarro A.G."/>
            <person name="Kuo A."/>
            <person name="Tritt A."/>
            <person name="Lipzen A."/>
            <person name="He G."/>
            <person name="Yan M."/>
            <person name="Ng V."/>
            <person name="Cullen D."/>
            <person name="Martin F."/>
            <person name="Rosso M.-N."/>
            <person name="Henrissat B."/>
            <person name="Hibbett D."/>
            <person name="Martinez A.T."/>
            <person name="Grigoriev I.V."/>
        </authorList>
    </citation>
    <scope>NUCLEOTIDE SEQUENCE</scope>
    <source>
        <strain evidence="3">AH 44721</strain>
    </source>
</reference>
<keyword evidence="4" id="KW-1185">Reference proteome</keyword>
<accession>A0A9P5NM51</accession>
<dbReference type="AlphaFoldDB" id="A0A9P5NM51"/>
<feature type="transmembrane region" description="Helical" evidence="1">
    <location>
        <begin position="83"/>
        <end position="106"/>
    </location>
</feature>
<dbReference type="EMBL" id="JADNYJ010000069">
    <property type="protein sequence ID" value="KAF8892350.1"/>
    <property type="molecule type" value="Genomic_DNA"/>
</dbReference>
<feature type="transmembrane region" description="Helical" evidence="1">
    <location>
        <begin position="131"/>
        <end position="150"/>
    </location>
</feature>
<keyword evidence="1" id="KW-0812">Transmembrane</keyword>
<evidence type="ECO:0000256" key="1">
    <source>
        <dbReference type="SAM" id="Phobius"/>
    </source>
</evidence>
<keyword evidence="1" id="KW-0472">Membrane</keyword>
<sequence length="290" mass="31990">MNTPATSPPDLNYATFYGIHSIPGAVVFAVLYAPLFGWFILQSFRHPTYVHVILVLFCAIRIAAFAIRAALAGSSSAGQNLGLLIADQVLFGVGYFGLLYSAYTLVLDRDLLTRRPPPSHPILRLTRNRRLFRVVLMIAVALGIASSSMTDATHTASNDSKIKSLHEASTIIFLILTVLQALQTLVFVKDEQLYEGIYNFTPLVLAADTDENEKRTHTFGDKHAMLILLVISLLLLVREVFTTVTVNNAAKQNNEHLWYPLYALPELLAVALYTAPGLVPPRSELPPQGF</sequence>
<evidence type="ECO:0000313" key="4">
    <source>
        <dbReference type="Proteomes" id="UP000724874"/>
    </source>
</evidence>
<comment type="caution">
    <text evidence="3">The sequence shown here is derived from an EMBL/GenBank/DDBJ whole genome shotgun (WGS) entry which is preliminary data.</text>
</comment>
<feature type="domain" description="DUF7702" evidence="2">
    <location>
        <begin position="30"/>
        <end position="190"/>
    </location>
</feature>
<evidence type="ECO:0000259" key="2">
    <source>
        <dbReference type="Pfam" id="PF24800"/>
    </source>
</evidence>
<dbReference type="PANTHER" id="PTHR42109:SF2">
    <property type="entry name" value="INTEGRAL MEMBRANE PROTEIN"/>
    <property type="match status" value="1"/>
</dbReference>
<dbReference type="Proteomes" id="UP000724874">
    <property type="component" value="Unassembled WGS sequence"/>
</dbReference>
<feature type="transmembrane region" description="Helical" evidence="1">
    <location>
        <begin position="48"/>
        <end position="71"/>
    </location>
</feature>
<evidence type="ECO:0000313" key="3">
    <source>
        <dbReference type="EMBL" id="KAF8892350.1"/>
    </source>
</evidence>
<dbReference type="InterPro" id="IPR056119">
    <property type="entry name" value="DUF7702"/>
</dbReference>
<dbReference type="OrthoDB" id="5389493at2759"/>
<gene>
    <name evidence="3" type="ORF">CPB84DRAFT_1748770</name>
</gene>